<name>A0AA36J9C3_9DINO</name>
<evidence type="ECO:0000313" key="3">
    <source>
        <dbReference type="Proteomes" id="UP001178507"/>
    </source>
</evidence>
<keyword evidence="3" id="KW-1185">Reference proteome</keyword>
<gene>
    <name evidence="2" type="ORF">EVOR1521_LOCUS24120</name>
</gene>
<accession>A0AA36J9C3</accession>
<evidence type="ECO:0000313" key="2">
    <source>
        <dbReference type="EMBL" id="CAJ1400873.1"/>
    </source>
</evidence>
<feature type="coiled-coil region" evidence="1">
    <location>
        <begin position="337"/>
        <end position="364"/>
    </location>
</feature>
<comment type="caution">
    <text evidence="2">The sequence shown here is derived from an EMBL/GenBank/DDBJ whole genome shotgun (WGS) entry which is preliminary data.</text>
</comment>
<dbReference type="Proteomes" id="UP001178507">
    <property type="component" value="Unassembled WGS sequence"/>
</dbReference>
<proteinExistence type="predicted"/>
<sequence>MGGMRGRPKMVNILETTMNFLDRPFESVLHPLRLTLPPSAAVGAALPDCSLRLVVGFTRSLASKMLLQLVRSSGLSADEIGCLMPQIKAAIVMHAVVEIGSEEQLLQRSLLSKFQVAESTRPDVLQIYEGFVKYCARAGLKYAEAISDQISRFNMNSSTDTSKISEQEEKMLRMLPNQDELFLKLLSSHWDNFKAGESGATLRTLVTHCDRVLPRDDTKPAIWTAIMAPSPAKNLLFLQRLIEVYMRNFKDAIKGGKKVNLAFRAARLREQAPADAYNFCCLYQQFLPQFKQQLSDGQLKAATAAFVKGAYDKEFLAQVRALDAEVSCKCFRFVSLLQGKATSLQSLEQQQENAESEAEAAQLKAFTVKLQKEQGIFLDFKSALKDFHSKHAASHRDHLLQQKRDLEAASRAYQENWMPIRVLERDDFVTTTIQNIVTDFAQKQSTLEEHVYKCLWCDLTKLGAAHSKHLMTMVSILAENVAAMPAKTVALIAVPNTATWGSVYSEAEILKAVATVEETLRSQEAELLVRRAVLSFSEESLKGSTRPGWHDVLVAISKVENAQGELVSDFTKSYLWQRRHVHDVEARPVGQFVVPDLQLQTGALNSSKAQRSKQQVTGVDLFLKLQQVLWRGVQTFGKSCIWFDLTPYDASLAQSVTLKNAQGKQDEPESTQSVAQIIFATDDSGADNRKVIFQYITAVVRQQIQKLAKEDKILKLDGFVERNFEAEKMPSYDEKHFELCMVQTQEGGGHCLLLREAALEKLVFNRYKQDFDKLVALHNSQHNPSGQSFKEKKRTATVAQLDLDKEPKLQWPPVEKTKDDLDKPLVVLPATSISNFEIVIDAKKQVFLLSNFDGVVTHHRPLFLGWGEYRTAGEVEKREKAKALMLPFKMDTAEYKAFFFHDSTTFTPGYPEAVSSLADFLRFLEGKGVVKPSIACHALEVVAGATDKDCYKVNNDKLCSFELKPVPPKSEVTYQNGGSLLKVQKQEIGKLKIMMRLKFTKSESGAGIYPQKPGFFLAQPLSVAKGQMYQLV</sequence>
<keyword evidence="1" id="KW-0175">Coiled coil</keyword>
<evidence type="ECO:0000256" key="1">
    <source>
        <dbReference type="SAM" id="Coils"/>
    </source>
</evidence>
<dbReference type="EMBL" id="CAUJNA010003389">
    <property type="protein sequence ID" value="CAJ1400873.1"/>
    <property type="molecule type" value="Genomic_DNA"/>
</dbReference>
<dbReference type="AlphaFoldDB" id="A0AA36J9C3"/>
<protein>
    <submittedName>
        <fullName evidence="2">Uncharacterized protein</fullName>
    </submittedName>
</protein>
<reference evidence="2" key="1">
    <citation type="submission" date="2023-08" db="EMBL/GenBank/DDBJ databases">
        <authorList>
            <person name="Chen Y."/>
            <person name="Shah S."/>
            <person name="Dougan E. K."/>
            <person name="Thang M."/>
            <person name="Chan C."/>
        </authorList>
    </citation>
    <scope>NUCLEOTIDE SEQUENCE</scope>
</reference>
<organism evidence="2 3">
    <name type="scientific">Effrenium voratum</name>
    <dbReference type="NCBI Taxonomy" id="2562239"/>
    <lineage>
        <taxon>Eukaryota</taxon>
        <taxon>Sar</taxon>
        <taxon>Alveolata</taxon>
        <taxon>Dinophyceae</taxon>
        <taxon>Suessiales</taxon>
        <taxon>Symbiodiniaceae</taxon>
        <taxon>Effrenium</taxon>
    </lineage>
</organism>